<evidence type="ECO:0000313" key="2">
    <source>
        <dbReference type="Proteomes" id="UP001228139"/>
    </source>
</evidence>
<protein>
    <recommendedName>
        <fullName evidence="3">Type III secretion system chaperone</fullName>
    </recommendedName>
</protein>
<evidence type="ECO:0000313" key="1">
    <source>
        <dbReference type="EMBL" id="WLS77844.1"/>
    </source>
</evidence>
<accession>A0AA50DGW7</accession>
<dbReference type="RefSeq" id="WP_306207118.1">
    <property type="nucleotide sequence ID" value="NZ_CP132353.1"/>
</dbReference>
<dbReference type="EMBL" id="CP132353">
    <property type="protein sequence ID" value="WLS77844.1"/>
    <property type="molecule type" value="Genomic_DNA"/>
</dbReference>
<gene>
    <name evidence="1" type="ORF">Q3V30_15405</name>
</gene>
<dbReference type="SUPFAM" id="SSF69635">
    <property type="entry name" value="Type III secretory system chaperone-like"/>
    <property type="match status" value="1"/>
</dbReference>
<sequence>MPSTDVAVLIEQQLDQGSGELALWIDDMPVRLQRQPGGWFYIIEMALPVAINGRVLELALRLTAPGLAHFEQESAALCFNPQNETLNLIFRLKNDRTDYAVSQLESLCNQCEVWQETLQSVLTQQRVKMPV</sequence>
<dbReference type="KEGG" id="epi:Q3V30_15405"/>
<keyword evidence="2" id="KW-1185">Reference proteome</keyword>
<name>A0AA50DGW7_9GAMM</name>
<reference evidence="1 2" key="1">
    <citation type="submission" date="2023-07" db="EMBL/GenBank/DDBJ databases">
        <title>Pathogenic bacteria of pear tree diseases.</title>
        <authorList>
            <person name="Zhang Z."/>
            <person name="He L."/>
            <person name="Huang R."/>
        </authorList>
    </citation>
    <scope>NUCLEOTIDE SEQUENCE [LARGE SCALE GENOMIC DNA]</scope>
    <source>
        <strain evidence="1 2">DE2</strain>
    </source>
</reference>
<dbReference type="Proteomes" id="UP001228139">
    <property type="component" value="Chromosome"/>
</dbReference>
<organism evidence="1 2">
    <name type="scientific">Erwinia pyri</name>
    <dbReference type="NCBI Taxonomy" id="3062598"/>
    <lineage>
        <taxon>Bacteria</taxon>
        <taxon>Pseudomonadati</taxon>
        <taxon>Pseudomonadota</taxon>
        <taxon>Gammaproteobacteria</taxon>
        <taxon>Enterobacterales</taxon>
        <taxon>Erwiniaceae</taxon>
        <taxon>Erwinia</taxon>
    </lineage>
</organism>
<evidence type="ECO:0008006" key="3">
    <source>
        <dbReference type="Google" id="ProtNLM"/>
    </source>
</evidence>
<dbReference type="AlphaFoldDB" id="A0AA50DGW7"/>
<proteinExistence type="predicted"/>